<gene>
    <name evidence="3" type="ORF">L1F29_07500</name>
</gene>
<evidence type="ECO:0000259" key="2">
    <source>
        <dbReference type="Pfam" id="PF13473"/>
    </source>
</evidence>
<evidence type="ECO:0000313" key="3">
    <source>
        <dbReference type="EMBL" id="UVI31658.1"/>
    </source>
</evidence>
<evidence type="ECO:0000256" key="1">
    <source>
        <dbReference type="SAM" id="Phobius"/>
    </source>
</evidence>
<keyword evidence="1" id="KW-1133">Transmembrane helix</keyword>
<reference evidence="3" key="1">
    <citation type="submission" date="2022-01" db="EMBL/GenBank/DDBJ databases">
        <title>Paenibacillus spongiae sp. nov., isolated from marine sponge.</title>
        <authorList>
            <person name="Li Z."/>
            <person name="Zhang M."/>
        </authorList>
    </citation>
    <scope>NUCLEOTIDE SEQUENCE</scope>
    <source>
        <strain evidence="3">PHS-Z3</strain>
    </source>
</reference>
<keyword evidence="1" id="KW-0472">Membrane</keyword>
<dbReference type="Gene3D" id="2.60.40.420">
    <property type="entry name" value="Cupredoxins - blue copper proteins"/>
    <property type="match status" value="1"/>
</dbReference>
<feature type="transmembrane region" description="Helical" evidence="1">
    <location>
        <begin position="12"/>
        <end position="31"/>
    </location>
</feature>
<protein>
    <submittedName>
        <fullName evidence="3">Cupredoxin domain-containing protein</fullName>
    </submittedName>
</protein>
<proteinExistence type="predicted"/>
<evidence type="ECO:0000313" key="4">
    <source>
        <dbReference type="Proteomes" id="UP001057877"/>
    </source>
</evidence>
<sequence>MSKIFVVKKKHFRLFSLVLLVLLIAAVYIKWNPAKPAMSAPEQVRVFHLVTGEFEARTDDGKKIEVYRWDPGTIIVNKGDQVELRITGVNGESHPFVIEGLGIKGVVTKGKTTTVRFKAEAKGTYPIVCQTHTESSHGAPMVGYIQVQ</sequence>
<keyword evidence="1" id="KW-0812">Transmembrane</keyword>
<dbReference type="Pfam" id="PF13473">
    <property type="entry name" value="Cupredoxin_1"/>
    <property type="match status" value="1"/>
</dbReference>
<dbReference type="EMBL" id="CP091430">
    <property type="protein sequence ID" value="UVI31658.1"/>
    <property type="molecule type" value="Genomic_DNA"/>
</dbReference>
<feature type="domain" description="EfeO-type cupredoxin-like" evidence="2">
    <location>
        <begin position="63"/>
        <end position="138"/>
    </location>
</feature>
<dbReference type="InterPro" id="IPR008972">
    <property type="entry name" value="Cupredoxin"/>
</dbReference>
<organism evidence="3 4">
    <name type="scientific">Paenibacillus spongiae</name>
    <dbReference type="NCBI Taxonomy" id="2909671"/>
    <lineage>
        <taxon>Bacteria</taxon>
        <taxon>Bacillati</taxon>
        <taxon>Bacillota</taxon>
        <taxon>Bacilli</taxon>
        <taxon>Bacillales</taxon>
        <taxon>Paenibacillaceae</taxon>
        <taxon>Paenibacillus</taxon>
    </lineage>
</organism>
<keyword evidence="4" id="KW-1185">Reference proteome</keyword>
<dbReference type="InterPro" id="IPR028096">
    <property type="entry name" value="EfeO_Cupredoxin"/>
</dbReference>
<name>A0ABY5SDN9_9BACL</name>
<accession>A0ABY5SDN9</accession>
<dbReference type="RefSeq" id="WP_258387720.1">
    <property type="nucleotide sequence ID" value="NZ_CP091430.1"/>
</dbReference>
<dbReference type="Proteomes" id="UP001057877">
    <property type="component" value="Chromosome"/>
</dbReference>
<dbReference type="SUPFAM" id="SSF49503">
    <property type="entry name" value="Cupredoxins"/>
    <property type="match status" value="1"/>
</dbReference>